<gene>
    <name evidence="1" type="ORF">S01H1_81772</name>
</gene>
<reference evidence="1" key="1">
    <citation type="journal article" date="2014" name="Front. Microbiol.">
        <title>High frequency of phylogenetically diverse reductive dehalogenase-homologous genes in deep subseafloor sedimentary metagenomes.</title>
        <authorList>
            <person name="Kawai M."/>
            <person name="Futagami T."/>
            <person name="Toyoda A."/>
            <person name="Takaki Y."/>
            <person name="Nishi S."/>
            <person name="Hori S."/>
            <person name="Arai W."/>
            <person name="Tsubouchi T."/>
            <person name="Morono Y."/>
            <person name="Uchiyama I."/>
            <person name="Ito T."/>
            <person name="Fujiyama A."/>
            <person name="Inagaki F."/>
            <person name="Takami H."/>
        </authorList>
    </citation>
    <scope>NUCLEOTIDE SEQUENCE</scope>
    <source>
        <strain evidence="1">Expedition CK06-06</strain>
    </source>
</reference>
<accession>X0Z9F5</accession>
<dbReference type="AlphaFoldDB" id="X0Z9F5"/>
<feature type="non-terminal residue" evidence="1">
    <location>
        <position position="1"/>
    </location>
</feature>
<protein>
    <submittedName>
        <fullName evidence="1">Uncharacterized protein</fullName>
    </submittedName>
</protein>
<comment type="caution">
    <text evidence="1">The sequence shown here is derived from an EMBL/GenBank/DDBJ whole genome shotgun (WGS) entry which is preliminary data.</text>
</comment>
<name>X0Z9F5_9ZZZZ</name>
<dbReference type="EMBL" id="BARS01055380">
    <property type="protein sequence ID" value="GAG45101.1"/>
    <property type="molecule type" value="Genomic_DNA"/>
</dbReference>
<organism evidence="1">
    <name type="scientific">marine sediment metagenome</name>
    <dbReference type="NCBI Taxonomy" id="412755"/>
    <lineage>
        <taxon>unclassified sequences</taxon>
        <taxon>metagenomes</taxon>
        <taxon>ecological metagenomes</taxon>
    </lineage>
</organism>
<sequence length="117" mass="13280">EFDDYYAGITRPTLKERNGQPVVYTDADGNQTPATALVGPEQVEEDRIEEGRRHRRSREVTLFTDDVASVSMKGTVTIDDQKWPVKRIIAETPAETLLEVVRGEMTEISRADYRRPA</sequence>
<evidence type="ECO:0000313" key="1">
    <source>
        <dbReference type="EMBL" id="GAG45101.1"/>
    </source>
</evidence>
<proteinExistence type="predicted"/>